<keyword evidence="5" id="KW-0411">Iron-sulfur</keyword>
<evidence type="ECO:0000256" key="5">
    <source>
        <dbReference type="ARBA" id="ARBA00023014"/>
    </source>
</evidence>
<dbReference type="Gene3D" id="2.102.10.10">
    <property type="entry name" value="Rieske [2Fe-2S] iron-sulphur domain"/>
    <property type="match status" value="1"/>
</dbReference>
<dbReference type="Gene3D" id="3.90.380.10">
    <property type="entry name" value="Naphthalene 1,2-dioxygenase Alpha Subunit, Chain A, domain 1"/>
    <property type="match status" value="1"/>
</dbReference>
<dbReference type="PANTHER" id="PTHR21266">
    <property type="entry name" value="IRON-SULFUR DOMAIN CONTAINING PROTEIN"/>
    <property type="match status" value="1"/>
</dbReference>
<keyword evidence="3 7" id="KW-0560">Oxidoreductase</keyword>
<dbReference type="EMBL" id="CP000555">
    <property type="protein sequence ID" value="ABM96624.1"/>
    <property type="molecule type" value="Genomic_DNA"/>
</dbReference>
<dbReference type="InterPro" id="IPR044043">
    <property type="entry name" value="VanA_C_cat"/>
</dbReference>
<dbReference type="HOGENOM" id="CLU_039484_0_0_4"/>
<dbReference type="Pfam" id="PF19112">
    <property type="entry name" value="VanA_C"/>
    <property type="match status" value="1"/>
</dbReference>
<evidence type="ECO:0000256" key="3">
    <source>
        <dbReference type="ARBA" id="ARBA00023002"/>
    </source>
</evidence>
<evidence type="ECO:0000259" key="6">
    <source>
        <dbReference type="PROSITE" id="PS51296"/>
    </source>
</evidence>
<dbReference type="InterPro" id="IPR050584">
    <property type="entry name" value="Cholesterol_7-desaturase"/>
</dbReference>
<dbReference type="eggNOG" id="COG4638">
    <property type="taxonomic scope" value="Bacteria"/>
</dbReference>
<keyword evidence="1" id="KW-0001">2Fe-2S</keyword>
<keyword evidence="8" id="KW-1185">Reference proteome</keyword>
<keyword evidence="4" id="KW-0408">Iron</keyword>
<name>A2SM35_METPP</name>
<dbReference type="GO" id="GO:0018489">
    <property type="term" value="F:vanillate monooxygenase activity"/>
    <property type="evidence" value="ECO:0007669"/>
    <property type="project" value="UniProtKB-EC"/>
</dbReference>
<dbReference type="SUPFAM" id="SSF55961">
    <property type="entry name" value="Bet v1-like"/>
    <property type="match status" value="1"/>
</dbReference>
<dbReference type="SUPFAM" id="SSF50022">
    <property type="entry name" value="ISP domain"/>
    <property type="match status" value="1"/>
</dbReference>
<dbReference type="STRING" id="420662.Mpe_A3671"/>
<evidence type="ECO:0000256" key="2">
    <source>
        <dbReference type="ARBA" id="ARBA00022723"/>
    </source>
</evidence>
<dbReference type="InterPro" id="IPR017941">
    <property type="entry name" value="Rieske_2Fe-2S"/>
</dbReference>
<sequence>MLTLRQALLALFHQFETLFHYLEHLCRHRSAARPGRSSFLHSSVEIQVKETLIRNLWYVAGTSDEFAPGQLVGQTIVGLPLVLWRPEAGGEVVAFDGRCCHKRMPLAAGKLLADGTLECAYHGLCFDSAGKCVKIPSQPGRAIPSRAKLRPYPIVEQDGMVWIWMGDDANPALRPPRIPELASPEWEAIRVQNAEVPTNYLLLIENLLDISHFYPLHDGNIGDIANSEIPVEFSHEGVQGNRSVTSVRKAESYRHPPYLEDFFGYELVDRHHSHSMISPAAIRVDLRCAPPGRLETEDERGYILTHLITPIDERHHRWRVIAACRAGHRWPADPSVSTVARVAEKFPGVIAQDLWALTEQQKMLDLADTHYLGEMHLRADTGILKAREIVRDMVAAEAQPASQAVAA</sequence>
<protein>
    <submittedName>
        <fullName evidence="7">Oxidoreductase alpha subunit</fullName>
        <ecNumber evidence="7">1.14.13.82</ecNumber>
    </submittedName>
</protein>
<evidence type="ECO:0000256" key="4">
    <source>
        <dbReference type="ARBA" id="ARBA00023004"/>
    </source>
</evidence>
<accession>A2SM35</accession>
<dbReference type="KEGG" id="mpt:Mpe_A3671"/>
<dbReference type="PANTHER" id="PTHR21266:SF60">
    <property type="entry name" value="3-KETOSTEROID-9-ALPHA-MONOOXYGENASE, OXYGENASE COMPONENT"/>
    <property type="match status" value="1"/>
</dbReference>
<dbReference type="EC" id="1.14.13.82" evidence="7"/>
<dbReference type="Proteomes" id="UP000000366">
    <property type="component" value="Chromosome"/>
</dbReference>
<dbReference type="GO" id="GO:0051537">
    <property type="term" value="F:2 iron, 2 sulfur cluster binding"/>
    <property type="evidence" value="ECO:0007669"/>
    <property type="project" value="UniProtKB-KW"/>
</dbReference>
<organism evidence="7 8">
    <name type="scientific">Methylibium petroleiphilum (strain ATCC BAA-1232 / LMG 22953 / PM1)</name>
    <dbReference type="NCBI Taxonomy" id="420662"/>
    <lineage>
        <taxon>Bacteria</taxon>
        <taxon>Pseudomonadati</taxon>
        <taxon>Pseudomonadota</taxon>
        <taxon>Betaproteobacteria</taxon>
        <taxon>Burkholderiales</taxon>
        <taxon>Sphaerotilaceae</taxon>
        <taxon>Methylibium</taxon>
    </lineage>
</organism>
<gene>
    <name evidence="7" type="ordered locus">Mpe_A3671</name>
</gene>
<reference evidence="7 8" key="1">
    <citation type="journal article" date="2007" name="J. Bacteriol.">
        <title>Whole-genome analysis of the methyl tert-butyl ether-degrading beta-proteobacterium Methylibium petroleiphilum PM1.</title>
        <authorList>
            <person name="Kane S.R."/>
            <person name="Chakicherla A.Y."/>
            <person name="Chain P.S.G."/>
            <person name="Schmidt R."/>
            <person name="Shin M.W."/>
            <person name="Legler T.C."/>
            <person name="Scow K.M."/>
            <person name="Larimer F.W."/>
            <person name="Lucas S.M."/>
            <person name="Richardson P.M."/>
            <person name="Hristova K.R."/>
        </authorList>
    </citation>
    <scope>NUCLEOTIDE SEQUENCE [LARGE SCALE GENOMIC DNA]</scope>
    <source>
        <strain evidence="8">ATCC BAA-1232 / LMG 22953 / PM1</strain>
    </source>
</reference>
<dbReference type="PROSITE" id="PS51296">
    <property type="entry name" value="RIESKE"/>
    <property type="match status" value="1"/>
</dbReference>
<proteinExistence type="predicted"/>
<evidence type="ECO:0000313" key="8">
    <source>
        <dbReference type="Proteomes" id="UP000000366"/>
    </source>
</evidence>
<dbReference type="Pfam" id="PF00355">
    <property type="entry name" value="Rieske"/>
    <property type="match status" value="1"/>
</dbReference>
<feature type="domain" description="Rieske" evidence="6">
    <location>
        <begin position="57"/>
        <end position="163"/>
    </location>
</feature>
<keyword evidence="2" id="KW-0479">Metal-binding</keyword>
<evidence type="ECO:0000256" key="1">
    <source>
        <dbReference type="ARBA" id="ARBA00022714"/>
    </source>
</evidence>
<dbReference type="GO" id="GO:0046872">
    <property type="term" value="F:metal ion binding"/>
    <property type="evidence" value="ECO:0007669"/>
    <property type="project" value="UniProtKB-KW"/>
</dbReference>
<dbReference type="InterPro" id="IPR036922">
    <property type="entry name" value="Rieske_2Fe-2S_sf"/>
</dbReference>
<evidence type="ECO:0000313" key="7">
    <source>
        <dbReference type="EMBL" id="ABM96624.1"/>
    </source>
</evidence>
<dbReference type="AlphaFoldDB" id="A2SM35"/>